<keyword evidence="4" id="KW-1003">Cell membrane</keyword>
<dbReference type="OrthoDB" id="9806929at2"/>
<dbReference type="EMBL" id="AYSO01000015">
    <property type="protein sequence ID" value="KIE46845.1"/>
    <property type="molecule type" value="Genomic_DNA"/>
</dbReference>
<evidence type="ECO:0000256" key="9">
    <source>
        <dbReference type="ARBA" id="ARBA00022989"/>
    </source>
</evidence>
<sequence>MKKQDLLTVIGLVTAIALMILGMLGGSSLTIFYDPFSIAITVGGSVGALLVSYPMKEIKRLGKVIVETFKEETTSKVDTITLFTNLSRKARREGLLSLEDDIADIEDEFTRKALNMVVDGIEPEAIKEIMQLEIVELEKRHEDGSAMLKSLGAYGPAFGMLGTLIGLIQMLADMNDAANLTKGMGKALITTFYGSILANIIAIPMAQKLDYKTAQEVNSMEMIIEGVIAIQSGVNPRIVEDKLSAYLSPSERAEIKAMGVNNNEVAENV</sequence>
<keyword evidence="6 12" id="KW-0812">Transmembrane</keyword>
<feature type="transmembrane region" description="Helical" evidence="12">
    <location>
        <begin position="7"/>
        <end position="25"/>
    </location>
</feature>
<keyword evidence="9 12" id="KW-1133">Transmembrane helix</keyword>
<dbReference type="Pfam" id="PF20560">
    <property type="entry name" value="MotA_N"/>
    <property type="match status" value="1"/>
</dbReference>
<dbReference type="InterPro" id="IPR000540">
    <property type="entry name" value="Flag_MotA_CS"/>
</dbReference>
<dbReference type="InterPro" id="IPR047055">
    <property type="entry name" value="MotA-like"/>
</dbReference>
<dbReference type="Proteomes" id="UP000031366">
    <property type="component" value="Unassembled WGS sequence"/>
</dbReference>
<evidence type="ECO:0000256" key="10">
    <source>
        <dbReference type="ARBA" id="ARBA00023065"/>
    </source>
</evidence>
<proteinExistence type="inferred from homology"/>
<organism evidence="15 16">
    <name type="scientific">Clostridium argentinense CDC 2741</name>
    <dbReference type="NCBI Taxonomy" id="1418104"/>
    <lineage>
        <taxon>Bacteria</taxon>
        <taxon>Bacillati</taxon>
        <taxon>Bacillota</taxon>
        <taxon>Clostridia</taxon>
        <taxon>Eubacteriales</taxon>
        <taxon>Clostridiaceae</taxon>
        <taxon>Clostridium</taxon>
    </lineage>
</organism>
<evidence type="ECO:0000256" key="3">
    <source>
        <dbReference type="ARBA" id="ARBA00022448"/>
    </source>
</evidence>
<evidence type="ECO:0000256" key="8">
    <source>
        <dbReference type="ARBA" id="ARBA00022781"/>
    </source>
</evidence>
<evidence type="ECO:0000256" key="6">
    <source>
        <dbReference type="ARBA" id="ARBA00022692"/>
    </source>
</evidence>
<dbReference type="RefSeq" id="WP_039632543.1">
    <property type="nucleotide sequence ID" value="NZ_AYSO01000015.1"/>
</dbReference>
<keyword evidence="8" id="KW-0375">Hydrogen ion transport</keyword>
<keyword evidence="7" id="KW-0283">Flagellar rotation</keyword>
<reference evidence="15 16" key="1">
    <citation type="journal article" date="2015" name="Infect. Genet. Evol.">
        <title>Genomic sequences of six botulinum neurotoxin-producing strains representing three clostridial species illustrate the mobility and diversity of botulinum neurotoxin genes.</title>
        <authorList>
            <person name="Smith T.J."/>
            <person name="Hill K.K."/>
            <person name="Xie G."/>
            <person name="Foley B.T."/>
            <person name="Williamson C.H."/>
            <person name="Foster J.T."/>
            <person name="Johnson S.L."/>
            <person name="Chertkov O."/>
            <person name="Teshima H."/>
            <person name="Gibbons H.S."/>
            <person name="Johnsky L.A."/>
            <person name="Karavis M.A."/>
            <person name="Smith L.A."/>
        </authorList>
    </citation>
    <scope>NUCLEOTIDE SEQUENCE [LARGE SCALE GENOMIC DNA]</scope>
    <source>
        <strain evidence="15 16">CDC 2741</strain>
    </source>
</reference>
<comment type="caution">
    <text evidence="15">The sequence shown here is derived from an EMBL/GenBank/DDBJ whole genome shotgun (WGS) entry which is preliminary data.</text>
</comment>
<dbReference type="STRING" id="29341.RSJ17_12705"/>
<evidence type="ECO:0000259" key="14">
    <source>
        <dbReference type="Pfam" id="PF20560"/>
    </source>
</evidence>
<evidence type="ECO:0000256" key="12">
    <source>
        <dbReference type="SAM" id="Phobius"/>
    </source>
</evidence>
<dbReference type="InterPro" id="IPR002898">
    <property type="entry name" value="MotA_ExbB_proton_chnl"/>
</dbReference>
<keyword evidence="11 12" id="KW-0472">Membrane</keyword>
<evidence type="ECO:0000256" key="2">
    <source>
        <dbReference type="ARBA" id="ARBA00008038"/>
    </source>
</evidence>
<dbReference type="Pfam" id="PF01618">
    <property type="entry name" value="MotA_ExbB"/>
    <property type="match status" value="1"/>
</dbReference>
<feature type="transmembrane region" description="Helical" evidence="12">
    <location>
        <begin position="151"/>
        <end position="172"/>
    </location>
</feature>
<dbReference type="PANTHER" id="PTHR30433">
    <property type="entry name" value="CHEMOTAXIS PROTEIN MOTA"/>
    <property type="match status" value="1"/>
</dbReference>
<keyword evidence="16" id="KW-1185">Reference proteome</keyword>
<evidence type="ECO:0000256" key="11">
    <source>
        <dbReference type="ARBA" id="ARBA00023136"/>
    </source>
</evidence>
<dbReference type="PANTHER" id="PTHR30433:SF2">
    <property type="entry name" value="MOTILITY PROTEIN A"/>
    <property type="match status" value="1"/>
</dbReference>
<feature type="domain" description="MotA/TolQ/ExbB proton channel" evidence="13">
    <location>
        <begin position="104"/>
        <end position="222"/>
    </location>
</feature>
<evidence type="ECO:0000259" key="13">
    <source>
        <dbReference type="Pfam" id="PF01618"/>
    </source>
</evidence>
<dbReference type="GO" id="GO:0006935">
    <property type="term" value="P:chemotaxis"/>
    <property type="evidence" value="ECO:0007669"/>
    <property type="project" value="UniProtKB-KW"/>
</dbReference>
<comment type="subcellular location">
    <subcellularLocation>
        <location evidence="1">Cell membrane</location>
        <topology evidence="1">Multi-pass membrane protein</topology>
    </subcellularLocation>
</comment>
<dbReference type="GO" id="GO:0005886">
    <property type="term" value="C:plasma membrane"/>
    <property type="evidence" value="ECO:0007669"/>
    <property type="project" value="UniProtKB-SubCell"/>
</dbReference>
<feature type="domain" description="Motility protein A N-terminal" evidence="14">
    <location>
        <begin position="9"/>
        <end position="94"/>
    </location>
</feature>
<keyword evidence="5" id="KW-0145">Chemotaxis</keyword>
<evidence type="ECO:0000256" key="1">
    <source>
        <dbReference type="ARBA" id="ARBA00004651"/>
    </source>
</evidence>
<accession>A0A0C1UHI9</accession>
<dbReference type="GO" id="GO:0071978">
    <property type="term" value="P:bacterial-type flagellum-dependent swarming motility"/>
    <property type="evidence" value="ECO:0007669"/>
    <property type="project" value="InterPro"/>
</dbReference>
<feature type="transmembrane region" description="Helical" evidence="12">
    <location>
        <begin position="31"/>
        <end position="53"/>
    </location>
</feature>
<keyword evidence="10" id="KW-0406">Ion transport</keyword>
<comment type="similarity">
    <text evidence="2">Belongs to the MotA family.</text>
</comment>
<dbReference type="GO" id="GO:1902600">
    <property type="term" value="P:proton transmembrane transport"/>
    <property type="evidence" value="ECO:0007669"/>
    <property type="project" value="UniProtKB-KW"/>
</dbReference>
<name>A0A0C1UHI9_9CLOT</name>
<gene>
    <name evidence="15" type="primary">motA</name>
    <name evidence="15" type="ORF">U732_1506</name>
</gene>
<feature type="transmembrane region" description="Helical" evidence="12">
    <location>
        <begin position="184"/>
        <end position="203"/>
    </location>
</feature>
<evidence type="ECO:0000313" key="15">
    <source>
        <dbReference type="EMBL" id="KIE46845.1"/>
    </source>
</evidence>
<evidence type="ECO:0000313" key="16">
    <source>
        <dbReference type="Proteomes" id="UP000031366"/>
    </source>
</evidence>
<protein>
    <submittedName>
        <fullName evidence="15">Motility protein A</fullName>
    </submittedName>
</protein>
<dbReference type="PROSITE" id="PS01307">
    <property type="entry name" value="MOTA"/>
    <property type="match status" value="1"/>
</dbReference>
<evidence type="ECO:0000256" key="4">
    <source>
        <dbReference type="ARBA" id="ARBA00022475"/>
    </source>
</evidence>
<evidence type="ECO:0000256" key="5">
    <source>
        <dbReference type="ARBA" id="ARBA00022500"/>
    </source>
</evidence>
<keyword evidence="3" id="KW-0813">Transport</keyword>
<dbReference type="InterPro" id="IPR046786">
    <property type="entry name" value="MotA_N"/>
</dbReference>
<dbReference type="AlphaFoldDB" id="A0A0C1UHI9"/>
<evidence type="ECO:0000256" key="7">
    <source>
        <dbReference type="ARBA" id="ARBA00022779"/>
    </source>
</evidence>